<keyword evidence="2" id="KW-1133">Transmembrane helix</keyword>
<proteinExistence type="predicted"/>
<dbReference type="InterPro" id="IPR016032">
    <property type="entry name" value="Sig_transdc_resp-reg_C-effctor"/>
</dbReference>
<keyword evidence="2" id="KW-0812">Transmembrane</keyword>
<keyword evidence="6" id="KW-1185">Reference proteome</keyword>
<feature type="coiled-coil region" evidence="1">
    <location>
        <begin position="242"/>
        <end position="305"/>
    </location>
</feature>
<feature type="signal peptide" evidence="3">
    <location>
        <begin position="1"/>
        <end position="25"/>
    </location>
</feature>
<dbReference type="RefSeq" id="WP_202008179.1">
    <property type="nucleotide sequence ID" value="NZ_JAERRB010000002.1"/>
</dbReference>
<dbReference type="EMBL" id="JAERRB010000002">
    <property type="protein sequence ID" value="MBL0740801.1"/>
    <property type="molecule type" value="Genomic_DNA"/>
</dbReference>
<sequence length="411" mass="46176">MIPRITFLRSLIPAIVYLCCITLHAQSNVDSLGTVLSQTDISIEDRIVTMCRLAQALPEADTEKAIRTTQQALHLGKGLADGKYEALAYGTLVELYHRHGDHIQAQVALDSALWFSNKTDDAATKGFVFLRKAWLESRPDKPVITTNAVGEKGVTREHQPETMNAVTSNLWLMASAAALIVVILVALYFIFKASRLQATVALLEKQVSEKDKGDSALHTRLKTLEDNQRLADRHEAVFRARTNAAEAARQTAEQLRKVAEQQLQETEQQLQHERQEREQVAQVTVEQKNELLKVIRKKISEAIQDRAVLKQVNAVIDQHKKSEEALDKDNGGVESVPMAFFEKLKEKSGDSLSRLDLKHCAFISLGLSNKEIAQRMGVVPKSVLMSRYRIKQKLALPKEEDLDHYIRTLSK</sequence>
<protein>
    <recommendedName>
        <fullName evidence="4">HTH luxR-type domain-containing protein</fullName>
    </recommendedName>
</protein>
<dbReference type="InterPro" id="IPR000792">
    <property type="entry name" value="Tscrpt_reg_LuxR_C"/>
</dbReference>
<keyword evidence="2" id="KW-0472">Membrane</keyword>
<gene>
    <name evidence="5" type="ORF">JI741_06200</name>
</gene>
<dbReference type="SUPFAM" id="SSF46894">
    <property type="entry name" value="C-terminal effector domain of the bipartite response regulators"/>
    <property type="match status" value="1"/>
</dbReference>
<name>A0ABS1KMX8_9BACT</name>
<evidence type="ECO:0000256" key="2">
    <source>
        <dbReference type="SAM" id="Phobius"/>
    </source>
</evidence>
<dbReference type="Proteomes" id="UP000613030">
    <property type="component" value="Unassembled WGS sequence"/>
</dbReference>
<evidence type="ECO:0000256" key="1">
    <source>
        <dbReference type="SAM" id="Coils"/>
    </source>
</evidence>
<reference evidence="5 6" key="1">
    <citation type="submission" date="2021-01" db="EMBL/GenBank/DDBJ databases">
        <title>Chryseolinea sp. Jin1 Genome sequencing and assembly.</title>
        <authorList>
            <person name="Kim I."/>
        </authorList>
    </citation>
    <scope>NUCLEOTIDE SEQUENCE [LARGE SCALE GENOMIC DNA]</scope>
    <source>
        <strain evidence="5 6">Jin1</strain>
    </source>
</reference>
<keyword evidence="1" id="KW-0175">Coiled coil</keyword>
<evidence type="ECO:0000313" key="5">
    <source>
        <dbReference type="EMBL" id="MBL0740801.1"/>
    </source>
</evidence>
<dbReference type="Gene3D" id="1.10.10.10">
    <property type="entry name" value="Winged helix-like DNA-binding domain superfamily/Winged helix DNA-binding domain"/>
    <property type="match status" value="1"/>
</dbReference>
<keyword evidence="3" id="KW-0732">Signal</keyword>
<feature type="chain" id="PRO_5046658909" description="HTH luxR-type domain-containing protein" evidence="3">
    <location>
        <begin position="26"/>
        <end position="411"/>
    </location>
</feature>
<dbReference type="InterPro" id="IPR036388">
    <property type="entry name" value="WH-like_DNA-bd_sf"/>
</dbReference>
<evidence type="ECO:0000256" key="3">
    <source>
        <dbReference type="SAM" id="SignalP"/>
    </source>
</evidence>
<organism evidence="5 6">
    <name type="scientific">Chryseolinea lacunae</name>
    <dbReference type="NCBI Taxonomy" id="2801331"/>
    <lineage>
        <taxon>Bacteria</taxon>
        <taxon>Pseudomonadati</taxon>
        <taxon>Bacteroidota</taxon>
        <taxon>Cytophagia</taxon>
        <taxon>Cytophagales</taxon>
        <taxon>Fulvivirgaceae</taxon>
        <taxon>Chryseolinea</taxon>
    </lineage>
</organism>
<feature type="transmembrane region" description="Helical" evidence="2">
    <location>
        <begin position="170"/>
        <end position="191"/>
    </location>
</feature>
<feature type="domain" description="HTH luxR-type" evidence="4">
    <location>
        <begin position="366"/>
        <end position="393"/>
    </location>
</feature>
<comment type="caution">
    <text evidence="5">The sequence shown here is derived from an EMBL/GenBank/DDBJ whole genome shotgun (WGS) entry which is preliminary data.</text>
</comment>
<dbReference type="PROSITE" id="PS00622">
    <property type="entry name" value="HTH_LUXR_1"/>
    <property type="match status" value="1"/>
</dbReference>
<evidence type="ECO:0000313" key="6">
    <source>
        <dbReference type="Proteomes" id="UP000613030"/>
    </source>
</evidence>
<accession>A0ABS1KMX8</accession>
<evidence type="ECO:0000259" key="4">
    <source>
        <dbReference type="PROSITE" id="PS00622"/>
    </source>
</evidence>